<dbReference type="GO" id="GO:0015031">
    <property type="term" value="P:protein transport"/>
    <property type="evidence" value="ECO:0007669"/>
    <property type="project" value="UniProtKB-KW"/>
</dbReference>
<keyword evidence="8" id="KW-0653">Protein transport</keyword>
<dbReference type="InterPro" id="IPR011012">
    <property type="entry name" value="Longin-like_dom_sf"/>
</dbReference>
<comment type="subunit">
    <text evidence="15">Adaptor protein complex 2 (AP-2) is a heterotetramer composed of two large adaptins (alpha-type subunit APL3 and beta-type subunit APL1), a medium chain (mu-type subunit APM4) and a small adaptin (sigma-type subunit APS2).</text>
</comment>
<dbReference type="InterPro" id="IPR027156">
    <property type="entry name" value="APS2"/>
</dbReference>
<evidence type="ECO:0000256" key="8">
    <source>
        <dbReference type="ARBA" id="ARBA00022927"/>
    </source>
</evidence>
<evidence type="ECO:0000256" key="5">
    <source>
        <dbReference type="ARBA" id="ARBA00022448"/>
    </source>
</evidence>
<evidence type="ECO:0000256" key="13">
    <source>
        <dbReference type="ARBA" id="ARBA00031686"/>
    </source>
</evidence>
<dbReference type="InterPro" id="IPR016635">
    <property type="entry name" value="AP_complex_ssu"/>
</dbReference>
<evidence type="ECO:0000256" key="3">
    <source>
        <dbReference type="ARBA" id="ARBA00006972"/>
    </source>
</evidence>
<dbReference type="AlphaFoldDB" id="A0A9P7Q6Z2"/>
<evidence type="ECO:0000256" key="15">
    <source>
        <dbReference type="ARBA" id="ARBA00062168"/>
    </source>
</evidence>
<keyword evidence="10" id="KW-0168">Coated pit</keyword>
<sequence length="247" mass="28027">MAPVDGRSVVEVGLGPGSSRHLFLLSARLRAPAAPSCSGCILLPAAAREERSDHPIKSANPTRDLTSHESTTAHSSIILIRPSRSFIRSLAEPQRRTARLHIAAMLSFILIQNRQGKTRLAKWYAPYSDDEKIKLKGEVHRLIAPRDQKYQSNFVEFRNNRIVYRRYAGLFFCACVDTNDNELAYLEALHFFVEVLDSFFGNVCELDLVFNFYKVYAILDEVFLAGEIEETSKQVVLTRLEHLDKLD</sequence>
<evidence type="ECO:0000256" key="16">
    <source>
        <dbReference type="SAM" id="MobiDB-lite"/>
    </source>
</evidence>
<evidence type="ECO:0000256" key="1">
    <source>
        <dbReference type="ARBA" id="ARBA00004236"/>
    </source>
</evidence>
<accession>A0A9P7Q6Z2</accession>
<reference evidence="18 19" key="1">
    <citation type="journal article" date="2020" name="bioRxiv">
        <title>Whole genome comparisons of ergot fungi reveals the divergence and evolution of species within the genus Claviceps are the result of varying mechanisms driving genome evolution and host range expansion.</title>
        <authorList>
            <person name="Wyka S.A."/>
            <person name="Mondo S.J."/>
            <person name="Liu M."/>
            <person name="Dettman J."/>
            <person name="Nalam V."/>
            <person name="Broders K.D."/>
        </authorList>
    </citation>
    <scope>NUCLEOTIDE SEQUENCE [LARGE SCALE GENOMIC DNA]</scope>
    <source>
        <strain evidence="18 19">LM576</strain>
    </source>
</reference>
<evidence type="ECO:0000256" key="12">
    <source>
        <dbReference type="ARBA" id="ARBA00030104"/>
    </source>
</evidence>
<dbReference type="GO" id="GO:0035615">
    <property type="term" value="F:clathrin adaptor activity"/>
    <property type="evidence" value="ECO:0007669"/>
    <property type="project" value="InterPro"/>
</dbReference>
<dbReference type="EMBL" id="SRQM01000064">
    <property type="protein sequence ID" value="KAG6120088.1"/>
    <property type="molecule type" value="Genomic_DNA"/>
</dbReference>
<dbReference type="Gene3D" id="3.30.450.60">
    <property type="match status" value="1"/>
</dbReference>
<evidence type="ECO:0000256" key="11">
    <source>
        <dbReference type="ARBA" id="ARBA00025487"/>
    </source>
</evidence>
<dbReference type="CDD" id="cd14833">
    <property type="entry name" value="AP2_sigma"/>
    <property type="match status" value="1"/>
</dbReference>
<dbReference type="FunFam" id="3.30.450.60:FF:000011">
    <property type="entry name" value="AP complex subunit sigma"/>
    <property type="match status" value="1"/>
</dbReference>
<dbReference type="GO" id="GO:0072583">
    <property type="term" value="P:clathrin-dependent endocytosis"/>
    <property type="evidence" value="ECO:0007669"/>
    <property type="project" value="InterPro"/>
</dbReference>
<feature type="compositionally biased region" description="Polar residues" evidence="16">
    <location>
        <begin position="59"/>
        <end position="70"/>
    </location>
</feature>
<gene>
    <name evidence="18" type="ORF">E4U13_006940</name>
</gene>
<keyword evidence="7" id="KW-0254">Endocytosis</keyword>
<protein>
    <recommendedName>
        <fullName evidence="4">AP-2 complex subunit sigma</fullName>
    </recommendedName>
    <alternativeName>
        <fullName evidence="12">Adaptin small chain</fullName>
    </alternativeName>
    <alternativeName>
        <fullName evidence="13">Clathrin assembly protein 2 sigma small chain</fullName>
    </alternativeName>
    <alternativeName>
        <fullName evidence="14">Sigma2-adaptin</fullName>
    </alternativeName>
</protein>
<evidence type="ECO:0000313" key="18">
    <source>
        <dbReference type="EMBL" id="KAG6120088.1"/>
    </source>
</evidence>
<dbReference type="SUPFAM" id="SSF64356">
    <property type="entry name" value="SNARE-like"/>
    <property type="match status" value="1"/>
</dbReference>
<keyword evidence="9" id="KW-0472">Membrane</keyword>
<comment type="function">
    <text evidence="11">Component of the adaptor complexes which link clathrin to receptors in coated vesicles. Clathrin-associated protein complexes are believed to interact with the cytoplasmic tails of membrane proteins, leading to their selection and concentration.</text>
</comment>
<evidence type="ECO:0000313" key="19">
    <source>
        <dbReference type="Proteomes" id="UP000732380"/>
    </source>
</evidence>
<comment type="similarity">
    <text evidence="3">Belongs to the adaptor complexes small subunit family.</text>
</comment>
<dbReference type="InterPro" id="IPR022775">
    <property type="entry name" value="AP_mu_sigma_su"/>
</dbReference>
<evidence type="ECO:0000256" key="14">
    <source>
        <dbReference type="ARBA" id="ARBA00032648"/>
    </source>
</evidence>
<name>A0A9P7Q6Z2_9HYPO</name>
<evidence type="ECO:0000256" key="10">
    <source>
        <dbReference type="ARBA" id="ARBA00023176"/>
    </source>
</evidence>
<dbReference type="Pfam" id="PF01217">
    <property type="entry name" value="Clat_adaptor_s"/>
    <property type="match status" value="1"/>
</dbReference>
<organism evidence="18 19">
    <name type="scientific">Claviceps humidiphila</name>
    <dbReference type="NCBI Taxonomy" id="1294629"/>
    <lineage>
        <taxon>Eukaryota</taxon>
        <taxon>Fungi</taxon>
        <taxon>Dikarya</taxon>
        <taxon>Ascomycota</taxon>
        <taxon>Pezizomycotina</taxon>
        <taxon>Sordariomycetes</taxon>
        <taxon>Hypocreomycetidae</taxon>
        <taxon>Hypocreales</taxon>
        <taxon>Clavicipitaceae</taxon>
        <taxon>Claviceps</taxon>
    </lineage>
</organism>
<evidence type="ECO:0000256" key="9">
    <source>
        <dbReference type="ARBA" id="ARBA00023136"/>
    </source>
</evidence>
<dbReference type="Proteomes" id="UP000732380">
    <property type="component" value="Unassembled WGS sequence"/>
</dbReference>
<keyword evidence="6" id="KW-1003">Cell membrane</keyword>
<dbReference type="PANTHER" id="PTHR11753">
    <property type="entry name" value="ADAPTOR COMPLEXES SMALL SUBUNIT FAMILY"/>
    <property type="match status" value="1"/>
</dbReference>
<keyword evidence="5" id="KW-0813">Transport</keyword>
<evidence type="ECO:0000256" key="7">
    <source>
        <dbReference type="ARBA" id="ARBA00022583"/>
    </source>
</evidence>
<evidence type="ECO:0000259" key="17">
    <source>
        <dbReference type="Pfam" id="PF01217"/>
    </source>
</evidence>
<evidence type="ECO:0000256" key="6">
    <source>
        <dbReference type="ARBA" id="ARBA00022475"/>
    </source>
</evidence>
<dbReference type="GO" id="GO:0030122">
    <property type="term" value="C:AP-2 adaptor complex"/>
    <property type="evidence" value="ECO:0007669"/>
    <property type="project" value="InterPro"/>
</dbReference>
<comment type="caution">
    <text evidence="18">The sequence shown here is derived from an EMBL/GenBank/DDBJ whole genome shotgun (WGS) entry which is preliminary data.</text>
</comment>
<feature type="region of interest" description="Disordered" evidence="16">
    <location>
        <begin position="51"/>
        <end position="70"/>
    </location>
</feature>
<proteinExistence type="inferred from homology"/>
<evidence type="ECO:0000256" key="4">
    <source>
        <dbReference type="ARBA" id="ARBA00013914"/>
    </source>
</evidence>
<feature type="domain" description="AP complex mu/sigma subunit" evidence="17">
    <location>
        <begin position="105"/>
        <end position="246"/>
    </location>
</feature>
<evidence type="ECO:0000256" key="2">
    <source>
        <dbReference type="ARBA" id="ARBA00004277"/>
    </source>
</evidence>
<comment type="subcellular location">
    <subcellularLocation>
        <location evidence="1">Cell membrane</location>
    </subcellularLocation>
    <subcellularLocation>
        <location evidence="2">Membrane</location>
        <location evidence="2">Coated pit</location>
        <topology evidence="2">Peripheral membrane protein</topology>
        <orientation evidence="2">Cytoplasmic side</orientation>
    </subcellularLocation>
</comment>
<keyword evidence="19" id="KW-1185">Reference proteome</keyword>